<dbReference type="EMBL" id="UINC01115002">
    <property type="protein sequence ID" value="SVC85709.1"/>
    <property type="molecule type" value="Genomic_DNA"/>
</dbReference>
<dbReference type="SUPFAM" id="SSF49344">
    <property type="entry name" value="CBD9-like"/>
    <property type="match status" value="1"/>
</dbReference>
<feature type="non-terminal residue" evidence="3">
    <location>
        <position position="1"/>
    </location>
</feature>
<reference evidence="3" key="1">
    <citation type="submission" date="2018-05" db="EMBL/GenBank/DDBJ databases">
        <authorList>
            <person name="Lanie J.A."/>
            <person name="Ng W.-L."/>
            <person name="Kazmierczak K.M."/>
            <person name="Andrzejewski T.M."/>
            <person name="Davidsen T.M."/>
            <person name="Wayne K.J."/>
            <person name="Tettelin H."/>
            <person name="Glass J.I."/>
            <person name="Rusch D."/>
            <person name="Podicherti R."/>
            <person name="Tsui H.-C.T."/>
            <person name="Winkler M.E."/>
        </authorList>
    </citation>
    <scope>NUCLEOTIDE SEQUENCE</scope>
</reference>
<evidence type="ECO:0000313" key="3">
    <source>
        <dbReference type="EMBL" id="SVC85709.1"/>
    </source>
</evidence>
<feature type="domain" description="Carbohydrate-binding" evidence="2">
    <location>
        <begin position="125"/>
        <end position="300"/>
    </location>
</feature>
<dbReference type="GO" id="GO:0004553">
    <property type="term" value="F:hydrolase activity, hydrolyzing O-glycosyl compounds"/>
    <property type="evidence" value="ECO:0007669"/>
    <property type="project" value="InterPro"/>
</dbReference>
<protein>
    <recommendedName>
        <fullName evidence="2">Carbohydrate-binding domain-containing protein</fullName>
    </recommendedName>
</protein>
<dbReference type="AlphaFoldDB" id="A0A382QJK6"/>
<dbReference type="InterPro" id="IPR010502">
    <property type="entry name" value="Carb-bd_dom_fam9"/>
</dbReference>
<dbReference type="Gene3D" id="2.60.40.1190">
    <property type="match status" value="1"/>
</dbReference>
<feature type="non-terminal residue" evidence="3">
    <location>
        <position position="331"/>
    </location>
</feature>
<organism evidence="3">
    <name type="scientific">marine metagenome</name>
    <dbReference type="NCBI Taxonomy" id="408172"/>
    <lineage>
        <taxon>unclassified sequences</taxon>
        <taxon>metagenomes</taxon>
        <taxon>ecological metagenomes</taxon>
    </lineage>
</organism>
<feature type="region of interest" description="Disordered" evidence="1">
    <location>
        <begin position="1"/>
        <end position="20"/>
    </location>
</feature>
<gene>
    <name evidence="3" type="ORF">METZ01_LOCUS338563</name>
</gene>
<evidence type="ECO:0000256" key="1">
    <source>
        <dbReference type="SAM" id="MobiDB-lite"/>
    </source>
</evidence>
<proteinExistence type="predicted"/>
<sequence>ESYNVYASREPIDNGPGADPIEDQAEVIATGVLEGSQAAVHYIYSPLEDEQQAWYYAVVCSDASLNVGEPGLSDGSITNTAKGIPTISLNPPSFTADGDLSEWYDSGIEPFYLATSDNSWGTPHIIGAVNDDNDLSGEIWLAVDENYLYVAADVIDDVYDGFQPDDGTGGWWENDVFELFIGLYPQPQAKHVGMMRGDEPDYKFFFLETHAVNDFNGQDTLAVNGTDNYHHENFGGPWVLEARLALEDIAFGDDIVFSAMDGMRIPIEPTFHDNDGAGWEGNLVGSPTNNDNAWQTPTVWSSTWIGESSVGVGDEIIPLTYALHPNYPNPF</sequence>
<evidence type="ECO:0000259" key="2">
    <source>
        <dbReference type="Pfam" id="PF06452"/>
    </source>
</evidence>
<name>A0A382QJK6_9ZZZZ</name>
<dbReference type="Pfam" id="PF06452">
    <property type="entry name" value="CBM9_1"/>
    <property type="match status" value="1"/>
</dbReference>
<dbReference type="GO" id="GO:0030246">
    <property type="term" value="F:carbohydrate binding"/>
    <property type="evidence" value="ECO:0007669"/>
    <property type="project" value="InterPro"/>
</dbReference>
<accession>A0A382QJK6</accession>
<dbReference type="GO" id="GO:0016052">
    <property type="term" value="P:carbohydrate catabolic process"/>
    <property type="evidence" value="ECO:0007669"/>
    <property type="project" value="InterPro"/>
</dbReference>